<dbReference type="InterPro" id="IPR004148">
    <property type="entry name" value="BAR_dom"/>
</dbReference>
<dbReference type="Proteomes" id="UP001479436">
    <property type="component" value="Unassembled WGS sequence"/>
</dbReference>
<reference evidence="5 6" key="1">
    <citation type="submission" date="2023-04" db="EMBL/GenBank/DDBJ databases">
        <title>Genome of Basidiobolus ranarum AG-B5.</title>
        <authorList>
            <person name="Stajich J.E."/>
            <person name="Carter-House D."/>
            <person name="Gryganskyi A."/>
        </authorList>
    </citation>
    <scope>NUCLEOTIDE SEQUENCE [LARGE SCALE GENOMIC DNA]</scope>
    <source>
        <strain evidence="5 6">AG-B5</strain>
    </source>
</reference>
<keyword evidence="6" id="KW-1185">Reference proteome</keyword>
<dbReference type="SMART" id="SM00721">
    <property type="entry name" value="BAR"/>
    <property type="match status" value="1"/>
</dbReference>
<sequence length="256" mass="28997">MSWVGFKKAVDRAGTTMRQKTGSVNRTVDDTFYQEEMRFRNLEAKSEDLHRQARGYVESVKVMTLAQIDIAKSISEFSGEGGGDLPMSTRRYLQAVEDLEVDSKEILGGDFDKTVLEPIGRYCSYFTEVEKTIKKRSRKLLDYDAQNAKVRKMVDKSTDDRLAQSEAIANQAKEVYEMLNQQVLDIIPVLVDSRVDIVDPTFEAMIKAQYKFAQDAYGRLAALSQDFPPIEAQVHIDGRIDEVLSEMRSLTICGLV</sequence>
<name>A0ABR2WQC5_9FUNG</name>
<dbReference type="PANTHER" id="PTHR47174">
    <property type="entry name" value="BRIDGING INTEGRATOR 3"/>
    <property type="match status" value="1"/>
</dbReference>
<keyword evidence="3" id="KW-0206">Cytoskeleton</keyword>
<evidence type="ECO:0000256" key="2">
    <source>
        <dbReference type="ARBA" id="ARBA00022490"/>
    </source>
</evidence>
<dbReference type="PROSITE" id="PS51021">
    <property type="entry name" value="BAR"/>
    <property type="match status" value="1"/>
</dbReference>
<organism evidence="5 6">
    <name type="scientific">Basidiobolus ranarum</name>
    <dbReference type="NCBI Taxonomy" id="34480"/>
    <lineage>
        <taxon>Eukaryota</taxon>
        <taxon>Fungi</taxon>
        <taxon>Fungi incertae sedis</taxon>
        <taxon>Zoopagomycota</taxon>
        <taxon>Entomophthoromycotina</taxon>
        <taxon>Basidiobolomycetes</taxon>
        <taxon>Basidiobolales</taxon>
        <taxon>Basidiobolaceae</taxon>
        <taxon>Basidiobolus</taxon>
    </lineage>
</organism>
<dbReference type="EMBL" id="JASJQH010000582">
    <property type="protein sequence ID" value="KAK9763667.1"/>
    <property type="molecule type" value="Genomic_DNA"/>
</dbReference>
<comment type="caution">
    <text evidence="5">The sequence shown here is derived from an EMBL/GenBank/DDBJ whole genome shotgun (WGS) entry which is preliminary data.</text>
</comment>
<dbReference type="InterPro" id="IPR046982">
    <property type="entry name" value="BIN3/RVS161-like"/>
</dbReference>
<dbReference type="Gene3D" id="1.20.1270.60">
    <property type="entry name" value="Arfaptin homology (AH) domain/BAR domain"/>
    <property type="match status" value="1"/>
</dbReference>
<accession>A0ABR2WQC5</accession>
<evidence type="ECO:0000313" key="6">
    <source>
        <dbReference type="Proteomes" id="UP001479436"/>
    </source>
</evidence>
<dbReference type="SUPFAM" id="SSF103657">
    <property type="entry name" value="BAR/IMD domain-like"/>
    <property type="match status" value="1"/>
</dbReference>
<keyword evidence="2" id="KW-0963">Cytoplasm</keyword>
<proteinExistence type="predicted"/>
<dbReference type="PANTHER" id="PTHR47174:SF3">
    <property type="entry name" value="BRIDGING INTEGRATOR 3"/>
    <property type="match status" value="1"/>
</dbReference>
<comment type="subcellular location">
    <subcellularLocation>
        <location evidence="1">Cytoplasm</location>
        <location evidence="1">Cytoskeleton</location>
    </subcellularLocation>
</comment>
<evidence type="ECO:0000256" key="1">
    <source>
        <dbReference type="ARBA" id="ARBA00004245"/>
    </source>
</evidence>
<feature type="domain" description="BAR" evidence="4">
    <location>
        <begin position="17"/>
        <end position="236"/>
    </location>
</feature>
<evidence type="ECO:0000256" key="3">
    <source>
        <dbReference type="ARBA" id="ARBA00023212"/>
    </source>
</evidence>
<dbReference type="InterPro" id="IPR027267">
    <property type="entry name" value="AH/BAR_dom_sf"/>
</dbReference>
<protein>
    <submittedName>
        <fullName evidence="5">BAR adaptor protein Hob3</fullName>
    </submittedName>
</protein>
<dbReference type="Pfam" id="PF03114">
    <property type="entry name" value="BAR"/>
    <property type="match status" value="1"/>
</dbReference>
<gene>
    <name evidence="5" type="primary">hob3_2</name>
    <name evidence="5" type="ORF">K7432_009438</name>
</gene>
<evidence type="ECO:0000259" key="4">
    <source>
        <dbReference type="PROSITE" id="PS51021"/>
    </source>
</evidence>
<evidence type="ECO:0000313" key="5">
    <source>
        <dbReference type="EMBL" id="KAK9763667.1"/>
    </source>
</evidence>